<keyword evidence="2" id="KW-0472">Membrane</keyword>
<keyword evidence="2" id="KW-0812">Transmembrane</keyword>
<organism evidence="4 5">
    <name type="scientific">Marivirga sericea</name>
    <dbReference type="NCBI Taxonomy" id="1028"/>
    <lineage>
        <taxon>Bacteria</taxon>
        <taxon>Pseudomonadati</taxon>
        <taxon>Bacteroidota</taxon>
        <taxon>Cytophagia</taxon>
        <taxon>Cytophagales</taxon>
        <taxon>Marivirgaceae</taxon>
        <taxon>Marivirga</taxon>
    </lineage>
</organism>
<feature type="compositionally biased region" description="Basic and acidic residues" evidence="1">
    <location>
        <begin position="341"/>
        <end position="352"/>
    </location>
</feature>
<keyword evidence="4" id="KW-0269">Exonuclease</keyword>
<evidence type="ECO:0000256" key="2">
    <source>
        <dbReference type="SAM" id="Phobius"/>
    </source>
</evidence>
<dbReference type="SUPFAM" id="SSF56219">
    <property type="entry name" value="DNase I-like"/>
    <property type="match status" value="1"/>
</dbReference>
<proteinExistence type="predicted"/>
<feature type="compositionally biased region" description="Acidic residues" evidence="1">
    <location>
        <begin position="329"/>
        <end position="340"/>
    </location>
</feature>
<evidence type="ECO:0000313" key="4">
    <source>
        <dbReference type="EMBL" id="SMG52585.1"/>
    </source>
</evidence>
<keyword evidence="5" id="KW-1185">Reference proteome</keyword>
<protein>
    <submittedName>
        <fullName evidence="4">Uncharacterized conserved protein YafD, endonuclease/exonuclease/phosphatase (EEP) superfamily</fullName>
    </submittedName>
</protein>
<dbReference type="InterPro" id="IPR005135">
    <property type="entry name" value="Endo/exonuclease/phosphatase"/>
</dbReference>
<evidence type="ECO:0000313" key="5">
    <source>
        <dbReference type="Proteomes" id="UP000193804"/>
    </source>
</evidence>
<keyword evidence="4" id="KW-0540">Nuclease</keyword>
<dbReference type="GO" id="GO:0004527">
    <property type="term" value="F:exonuclease activity"/>
    <property type="evidence" value="ECO:0007669"/>
    <property type="project" value="UniProtKB-KW"/>
</dbReference>
<accession>A0A1X7LFM5</accession>
<keyword evidence="2" id="KW-1133">Transmembrane helix</keyword>
<keyword evidence="4" id="KW-0378">Hydrolase</keyword>
<feature type="domain" description="Endonuclease/exonuclease/phosphatase" evidence="3">
    <location>
        <begin position="120"/>
        <end position="314"/>
    </location>
</feature>
<evidence type="ECO:0000259" key="3">
    <source>
        <dbReference type="Pfam" id="PF03372"/>
    </source>
</evidence>
<keyword evidence="4" id="KW-0255">Endonuclease</keyword>
<name>A0A1X7LFM5_9BACT</name>
<sequence>MLNIIQIAIYILGGVLILVSMLPLIRNDYWTFRVFEFPRAQKWVLNAVFLVAAIISFPSDAYFSFGFILLLVANQLYLSYQIYPYLPFAKKQIESVSLNAQPNIKLLIANVFQDNRDWEKLANTVAREQADVVLLVETNKWWKDKCLDAFGNDYKYQVLEQRENTYGMLLFSKLELKSTQIHYFIKDDLPSIETSIVLDNRLIKLYAIHPEPPVPSENPESTARDAEILLVGERTNADQVPTIVAGDLNDVAWSYTTELFLKVSGLLDPRRGRGFFSSFHAKHSLARWPLDHVFCSGHFRLQKMKRMENIGSDHFPILLQLHLAKTDNDKEELEVTEEDKELSNEKIENGKN</sequence>
<dbReference type="GO" id="GO:0004519">
    <property type="term" value="F:endonuclease activity"/>
    <property type="evidence" value="ECO:0007669"/>
    <property type="project" value="UniProtKB-KW"/>
</dbReference>
<gene>
    <name evidence="4" type="ORF">SAMN05661096_03987</name>
</gene>
<feature type="transmembrane region" description="Helical" evidence="2">
    <location>
        <begin position="7"/>
        <end position="25"/>
    </location>
</feature>
<dbReference type="Gene3D" id="3.60.10.10">
    <property type="entry name" value="Endonuclease/exonuclease/phosphatase"/>
    <property type="match status" value="1"/>
</dbReference>
<reference evidence="5" key="1">
    <citation type="submission" date="2017-04" db="EMBL/GenBank/DDBJ databases">
        <authorList>
            <person name="Varghese N."/>
            <person name="Submissions S."/>
        </authorList>
    </citation>
    <scope>NUCLEOTIDE SEQUENCE [LARGE SCALE GENOMIC DNA]</scope>
    <source>
        <strain evidence="5">DSM 4125</strain>
    </source>
</reference>
<feature type="region of interest" description="Disordered" evidence="1">
    <location>
        <begin position="329"/>
        <end position="352"/>
    </location>
</feature>
<dbReference type="AlphaFoldDB" id="A0A1X7LFM5"/>
<dbReference type="InterPro" id="IPR036691">
    <property type="entry name" value="Endo/exonu/phosph_ase_sf"/>
</dbReference>
<dbReference type="Proteomes" id="UP000193804">
    <property type="component" value="Unassembled WGS sequence"/>
</dbReference>
<dbReference type="STRING" id="1028.SAMN05661096_03987"/>
<feature type="transmembrane region" description="Helical" evidence="2">
    <location>
        <begin position="45"/>
        <end position="72"/>
    </location>
</feature>
<dbReference type="EMBL" id="FXAW01000011">
    <property type="protein sequence ID" value="SMG52585.1"/>
    <property type="molecule type" value="Genomic_DNA"/>
</dbReference>
<dbReference type="Pfam" id="PF03372">
    <property type="entry name" value="Exo_endo_phos"/>
    <property type="match status" value="1"/>
</dbReference>
<evidence type="ECO:0000256" key="1">
    <source>
        <dbReference type="SAM" id="MobiDB-lite"/>
    </source>
</evidence>